<evidence type="ECO:0000256" key="4">
    <source>
        <dbReference type="ARBA" id="ARBA00022840"/>
    </source>
</evidence>
<feature type="domain" description="Pyridoxamine kinase/Phosphomethylpyrimidine kinase" evidence="5">
    <location>
        <begin position="16"/>
        <end position="260"/>
    </location>
</feature>
<dbReference type="SUPFAM" id="SSF53639">
    <property type="entry name" value="AraD/HMP-PK domain-like"/>
    <property type="match status" value="1"/>
</dbReference>
<proteinExistence type="predicted"/>
<dbReference type="GO" id="GO:0008902">
    <property type="term" value="F:hydroxymethylpyrimidine kinase activity"/>
    <property type="evidence" value="ECO:0007669"/>
    <property type="project" value="UniProtKB-EC"/>
</dbReference>
<dbReference type="GeneID" id="9499529"/>
<evidence type="ECO:0000256" key="2">
    <source>
        <dbReference type="ARBA" id="ARBA00022741"/>
    </source>
</evidence>
<dbReference type="NCBIfam" id="NF006346">
    <property type="entry name" value="PRK08573.1"/>
    <property type="match status" value="1"/>
</dbReference>
<evidence type="ECO:0000313" key="8">
    <source>
        <dbReference type="Proteomes" id="UP000000346"/>
    </source>
</evidence>
<keyword evidence="4" id="KW-0067">ATP-binding</keyword>
<dbReference type="eggNOG" id="arCOG00020">
    <property type="taxonomic scope" value="Archaea"/>
</dbReference>
<feature type="domain" description="Thiamine-phosphate synthase ThiN" evidence="6">
    <location>
        <begin position="277"/>
        <end position="448"/>
    </location>
</feature>
<reference evidence="7 8" key="1">
    <citation type="journal article" date="2010" name="Appl. Environ. Microbiol.">
        <title>The genome sequence of the crenarchaeon Acidilobus saccharovorans supports a new order, Acidilobales, and suggests an important ecological role in terrestrial acidic hot springs.</title>
        <authorList>
            <person name="Mardanov A.V."/>
            <person name="Svetlitchnyi V.A."/>
            <person name="Beletsky A.V."/>
            <person name="Prokofeva M.I."/>
            <person name="Bonch-Osmolovskaya E.A."/>
            <person name="Ravin N.V."/>
            <person name="Skryabin K.G."/>
        </authorList>
    </citation>
    <scope>NUCLEOTIDE SEQUENCE [LARGE SCALE GENOMIC DNA]</scope>
    <source>
        <strain evidence="8">DSM 16705 / JCM 18335 / VKM B-2471 / 345-15</strain>
    </source>
</reference>
<dbReference type="AlphaFoldDB" id="D9Q2Z1"/>
<evidence type="ECO:0000256" key="3">
    <source>
        <dbReference type="ARBA" id="ARBA00022777"/>
    </source>
</evidence>
<dbReference type="InterPro" id="IPR029056">
    <property type="entry name" value="Ribokinase-like"/>
</dbReference>
<dbReference type="CDD" id="cd01169">
    <property type="entry name" value="HMPP_kinase"/>
    <property type="match status" value="1"/>
</dbReference>
<dbReference type="InterPro" id="IPR019293">
    <property type="entry name" value="ThiN"/>
</dbReference>
<evidence type="ECO:0000313" key="7">
    <source>
        <dbReference type="EMBL" id="ADL19679.1"/>
    </source>
</evidence>
<dbReference type="GO" id="GO:0005829">
    <property type="term" value="C:cytosol"/>
    <property type="evidence" value="ECO:0007669"/>
    <property type="project" value="TreeGrafter"/>
</dbReference>
<dbReference type="Gene3D" id="3.40.1190.20">
    <property type="match status" value="1"/>
</dbReference>
<keyword evidence="1 7" id="KW-0808">Transferase</keyword>
<sequence>MSRWGIPVAMTIAGIDSGGGAGANADLKTFAALGVHGTVAVTSVTAQNTYSVTGIYDMSPEAVARQIETVYEDMGIDAAKTGMLSNRDIVHAVATELKKYDFPLVVDPVMVAKSGAQLLRDDAIDVLVKELLPRATLVTPNSPEAERLSGMTIRGLEDARRAAKAIVDSTGAAAALVKGGHLGGSESVDVLYYNGSYWEFRAPRINTEDTHGTGDVLSAAITAFLAKGFQLPDAVRAAKDVITESIRYSLRLGKGHGPVNPSAWSYVPAMKYNAIQDLRAAIDMLKQQEYYVSVLVPEISINVGEAVEYPYARGVDDVIAVPGRITRYGDRIMVHGDPTPGASSHVARAILAYMSKYPEYRAAANIALNDYIRKAVESLGLRWSYYDRSEEPENVKEMEGGSIPWGIRRALEKANGPVDVIYDTGDFGKEPGSFVFGRNAMEVASRMIEIGRKIRELMKQEK</sequence>
<keyword evidence="3 7" id="KW-0418">Kinase</keyword>
<keyword evidence="2" id="KW-0547">Nucleotide-binding</keyword>
<dbReference type="NCBIfam" id="TIGR00097">
    <property type="entry name" value="HMP-P_kinase"/>
    <property type="match status" value="1"/>
</dbReference>
<dbReference type="HOGENOM" id="CLU_035788_0_0_2"/>
<dbReference type="GO" id="GO:0005524">
    <property type="term" value="F:ATP binding"/>
    <property type="evidence" value="ECO:0007669"/>
    <property type="project" value="UniProtKB-KW"/>
</dbReference>
<dbReference type="Pfam" id="PF10120">
    <property type="entry name" value="ThiN"/>
    <property type="match status" value="1"/>
</dbReference>
<dbReference type="Gene3D" id="3.40.225.10">
    <property type="entry name" value="Class II aldolase/adducin N-terminal domain"/>
    <property type="match status" value="1"/>
</dbReference>
<gene>
    <name evidence="7" type="ordered locus">ASAC_1274</name>
</gene>
<dbReference type="InterPro" id="IPR013749">
    <property type="entry name" value="PM/HMP-P_kinase-1"/>
</dbReference>
<dbReference type="GO" id="GO:0008972">
    <property type="term" value="F:phosphomethylpyrimidine kinase activity"/>
    <property type="evidence" value="ECO:0007669"/>
    <property type="project" value="UniProtKB-EC"/>
</dbReference>
<dbReference type="InterPro" id="IPR004399">
    <property type="entry name" value="HMP/HMP-P_kinase_dom"/>
</dbReference>
<evidence type="ECO:0000256" key="1">
    <source>
        <dbReference type="ARBA" id="ARBA00022679"/>
    </source>
</evidence>
<dbReference type="InParanoid" id="D9Q2Z1"/>
<dbReference type="SUPFAM" id="SSF53613">
    <property type="entry name" value="Ribokinase-like"/>
    <property type="match status" value="1"/>
</dbReference>
<dbReference type="KEGG" id="asc:ASAC_1274"/>
<dbReference type="Pfam" id="PF08543">
    <property type="entry name" value="Phos_pyr_kin"/>
    <property type="match status" value="1"/>
</dbReference>
<dbReference type="PANTHER" id="PTHR20858:SF17">
    <property type="entry name" value="HYDROXYMETHYLPYRIMIDINE_PHOSPHOMETHYLPYRIMIDINE KINASE THI20-RELATED"/>
    <property type="match status" value="1"/>
</dbReference>
<evidence type="ECO:0000259" key="5">
    <source>
        <dbReference type="Pfam" id="PF08543"/>
    </source>
</evidence>
<name>D9Q2Z1_ACIS3</name>
<dbReference type="GO" id="GO:0009228">
    <property type="term" value="P:thiamine biosynthetic process"/>
    <property type="evidence" value="ECO:0007669"/>
    <property type="project" value="InterPro"/>
</dbReference>
<protein>
    <submittedName>
        <fullName evidence="7">Phosphomethylpyrimidine kinase</fullName>
        <ecNumber evidence="7">2.7.1.49</ecNumber>
        <ecNumber evidence="7">2.7.4.7</ecNumber>
    </submittedName>
</protein>
<dbReference type="PANTHER" id="PTHR20858">
    <property type="entry name" value="PHOSPHOMETHYLPYRIMIDINE KINASE"/>
    <property type="match status" value="1"/>
</dbReference>
<keyword evidence="8" id="KW-1185">Reference proteome</keyword>
<dbReference type="EC" id="2.7.4.7" evidence="7"/>
<dbReference type="Proteomes" id="UP000000346">
    <property type="component" value="Chromosome"/>
</dbReference>
<evidence type="ECO:0000259" key="6">
    <source>
        <dbReference type="Pfam" id="PF10120"/>
    </source>
</evidence>
<dbReference type="EMBL" id="CP001742">
    <property type="protein sequence ID" value="ADL19679.1"/>
    <property type="molecule type" value="Genomic_DNA"/>
</dbReference>
<dbReference type="FunCoup" id="D9Q2Z1">
    <property type="interactions" value="49"/>
</dbReference>
<dbReference type="InterPro" id="IPR036409">
    <property type="entry name" value="Aldolase_II/adducin_N_sf"/>
</dbReference>
<dbReference type="EC" id="2.7.1.49" evidence="7"/>
<dbReference type="FunFam" id="3.40.1190.20:FF:000003">
    <property type="entry name" value="Phosphomethylpyrimidine kinase ThiD"/>
    <property type="match status" value="1"/>
</dbReference>
<accession>D9Q2Z1</accession>
<dbReference type="RefSeq" id="WP_013267191.1">
    <property type="nucleotide sequence ID" value="NC_014374.1"/>
</dbReference>
<dbReference type="STRING" id="666510.ASAC_1274"/>
<dbReference type="OrthoDB" id="43786at2157"/>
<organism evidence="7 8">
    <name type="scientific">Acidilobus saccharovorans (strain DSM 16705 / JCM 18335 / VKM B-2471 / 345-15)</name>
    <dbReference type="NCBI Taxonomy" id="666510"/>
    <lineage>
        <taxon>Archaea</taxon>
        <taxon>Thermoproteota</taxon>
        <taxon>Thermoprotei</taxon>
        <taxon>Acidilobales</taxon>
        <taxon>Acidilobaceae</taxon>
        <taxon>Acidilobus</taxon>
    </lineage>
</organism>